<reference evidence="1" key="1">
    <citation type="submission" date="2021-01" db="EMBL/GenBank/DDBJ databases">
        <authorList>
            <person name="Corre E."/>
            <person name="Pelletier E."/>
            <person name="Niang G."/>
            <person name="Scheremetjew M."/>
            <person name="Finn R."/>
            <person name="Kale V."/>
            <person name="Holt S."/>
            <person name="Cochrane G."/>
            <person name="Meng A."/>
            <person name="Brown T."/>
            <person name="Cohen L."/>
        </authorList>
    </citation>
    <scope>NUCLEOTIDE SEQUENCE</scope>
    <source>
        <strain evidence="1">308</strain>
    </source>
</reference>
<name>A0A7S1BSJ8_9STRA</name>
<accession>A0A7S1BSJ8</accession>
<protein>
    <submittedName>
        <fullName evidence="1">Uncharacterized protein</fullName>
    </submittedName>
</protein>
<evidence type="ECO:0000313" key="1">
    <source>
        <dbReference type="EMBL" id="CAD8896621.1"/>
    </source>
</evidence>
<dbReference type="AlphaFoldDB" id="A0A7S1BSJ8"/>
<organism evidence="1">
    <name type="scientific">Corethron hystrix</name>
    <dbReference type="NCBI Taxonomy" id="216773"/>
    <lineage>
        <taxon>Eukaryota</taxon>
        <taxon>Sar</taxon>
        <taxon>Stramenopiles</taxon>
        <taxon>Ochrophyta</taxon>
        <taxon>Bacillariophyta</taxon>
        <taxon>Coscinodiscophyceae</taxon>
        <taxon>Corethrophycidae</taxon>
        <taxon>Corethrales</taxon>
        <taxon>Corethraceae</taxon>
        <taxon>Corethron</taxon>
    </lineage>
</organism>
<proteinExistence type="predicted"/>
<dbReference type="EMBL" id="HBFR01032746">
    <property type="protein sequence ID" value="CAD8896621.1"/>
    <property type="molecule type" value="Transcribed_RNA"/>
</dbReference>
<gene>
    <name evidence="1" type="ORF">CHYS00102_LOCUS23835</name>
</gene>
<sequence length="137" mass="15520">MTEAVRTSHRRPLPSTCTALTHKEKPTTSFFIFQGPCCFWKNALPAMTETAGTFHRRPLPSTCTALASKEGRIRFKSALAQNYLASFFPLIEQLYVFNHKEAHAHMLNHNEKSHLFLLDPNAALLSRSQLTVALAHW</sequence>